<dbReference type="AlphaFoldDB" id="A0A2P1PV54"/>
<evidence type="ECO:0000313" key="2">
    <source>
        <dbReference type="EMBL" id="AVP98731.1"/>
    </source>
</evidence>
<reference evidence="2 3" key="1">
    <citation type="submission" date="2018-03" db="EMBL/GenBank/DDBJ databases">
        <title>Ahniella affigens gen. nov., sp. nov., a gammaproteobacterium isolated from sandy soil near a stream.</title>
        <authorList>
            <person name="Ko Y."/>
            <person name="Kim J.-H."/>
        </authorList>
    </citation>
    <scope>NUCLEOTIDE SEQUENCE [LARGE SCALE GENOMIC DNA]</scope>
    <source>
        <strain evidence="2 3">D13</strain>
    </source>
</reference>
<gene>
    <name evidence="2" type="ORF">C7S18_16725</name>
</gene>
<dbReference type="RefSeq" id="WP_106892651.1">
    <property type="nucleotide sequence ID" value="NZ_CP027860.1"/>
</dbReference>
<dbReference type="Pfam" id="PF11231">
    <property type="entry name" value="DUF3034"/>
    <property type="match status" value="1"/>
</dbReference>
<reference evidence="2 3" key="2">
    <citation type="submission" date="2018-03" db="EMBL/GenBank/DDBJ databases">
        <authorList>
            <person name="Keele B.F."/>
        </authorList>
    </citation>
    <scope>NUCLEOTIDE SEQUENCE [LARGE SCALE GENOMIC DNA]</scope>
    <source>
        <strain evidence="2 3">D13</strain>
    </source>
</reference>
<dbReference type="InterPro" id="IPR021393">
    <property type="entry name" value="DUF3034"/>
</dbReference>
<dbReference type="KEGG" id="xba:C7S18_16725"/>
<protein>
    <submittedName>
        <fullName evidence="2">DUF3034 domain-containing protein</fullName>
    </submittedName>
</protein>
<dbReference type="EMBL" id="CP027860">
    <property type="protein sequence ID" value="AVP98731.1"/>
    <property type="molecule type" value="Genomic_DNA"/>
</dbReference>
<evidence type="ECO:0000256" key="1">
    <source>
        <dbReference type="SAM" id="SignalP"/>
    </source>
</evidence>
<evidence type="ECO:0000313" key="3">
    <source>
        <dbReference type="Proteomes" id="UP000241074"/>
    </source>
</evidence>
<dbReference type="Proteomes" id="UP000241074">
    <property type="component" value="Chromosome"/>
</dbReference>
<sequence>MVIRLRTVTHSLLALSFCWSGLAGAAELGRINATGGLLNLEGSGGGGLLPWSTMAGLSTDPGVDWLAGSAFVQLDDYSVHTVSVAGSWNDRAEWSLAHSRLRIDTHPGSLAVDQTLIGGKWRLAGDLIYGKVPQISIGVQARWLQDDALALALGADDDFGIDFYVGASRLILDGPFHRNWLIAGNVRATRANELGFLGFGGDESNDYALAGEVSTALFLNPNWAVGAEFRHKPDHLHAINESNWYDAFVAWFPNKQVNVAVAYANAGTIAGQDHQDGFYVSVNVNL</sequence>
<organism evidence="2 3">
    <name type="scientific">Ahniella affigens</name>
    <dbReference type="NCBI Taxonomy" id="2021234"/>
    <lineage>
        <taxon>Bacteria</taxon>
        <taxon>Pseudomonadati</taxon>
        <taxon>Pseudomonadota</taxon>
        <taxon>Gammaproteobacteria</taxon>
        <taxon>Lysobacterales</taxon>
        <taxon>Rhodanobacteraceae</taxon>
        <taxon>Ahniella</taxon>
    </lineage>
</organism>
<dbReference type="OrthoDB" id="9126735at2"/>
<keyword evidence="1" id="KW-0732">Signal</keyword>
<name>A0A2P1PV54_9GAMM</name>
<keyword evidence="3" id="KW-1185">Reference proteome</keyword>
<proteinExistence type="predicted"/>
<accession>A0A2P1PV54</accession>
<feature type="chain" id="PRO_5015126859" evidence="1">
    <location>
        <begin position="26"/>
        <end position="286"/>
    </location>
</feature>
<feature type="signal peptide" evidence="1">
    <location>
        <begin position="1"/>
        <end position="25"/>
    </location>
</feature>